<proteinExistence type="predicted"/>
<dbReference type="InterPro" id="IPR007421">
    <property type="entry name" value="Schlafen_AlbA_2_dom"/>
</dbReference>
<gene>
    <name evidence="2" type="ORF">Thimo_0898</name>
</gene>
<dbReference type="STRING" id="765912.Thimo_0898"/>
<dbReference type="OrthoDB" id="9807853at2"/>
<accession>L0GWP9</accession>
<dbReference type="Proteomes" id="UP000010816">
    <property type="component" value="Chromosome"/>
</dbReference>
<dbReference type="RefSeq" id="WP_015279875.1">
    <property type="nucleotide sequence ID" value="NC_019940.1"/>
</dbReference>
<evidence type="ECO:0000313" key="2">
    <source>
        <dbReference type="EMBL" id="AGA89729.1"/>
    </source>
</evidence>
<sequence length="388" mass="43639">MIQKNIEAIDISDVQALLDGGVRENRTTEYKAELPGKTDTEKIRFLAEVSAFANTDGGDMIFGIQEQGGIPSGFPGIDSDDLDADLLRLEDILRNGLEPRVQNVRLKAIEGDGRNAIIVRTPKSFEAPHRVSFKDHAKFYARSSAGKFPLDTWELRAAFLSGEELPERIRQFRSKRIAQLRGRDEVPVPLAEGGLLCLHIVPLASFSSRIELPIYEERNRRVDGVRPPGASGWNSRFNLDGVVNYSGGRGAPSSSYSQLYRNGLIECVENLEWGSNAKGISSLAYERDAIETVTSAFELYQKVGIDPPALIYLTFIGIWGYRFFVDQNKFIREEEVADRDDLLVPDIHVLDFDEPVEKILKPVFDMVWNAFGYLRSFNYDADGRWVGR</sequence>
<dbReference type="Pfam" id="PF04326">
    <property type="entry name" value="SLFN_AlbA_2"/>
    <property type="match status" value="1"/>
</dbReference>
<dbReference type="eggNOG" id="COG2865">
    <property type="taxonomic scope" value="Bacteria"/>
</dbReference>
<name>L0GWP9_9GAMM</name>
<dbReference type="InterPro" id="IPR038461">
    <property type="entry name" value="Schlafen_AlbA_2_dom_sf"/>
</dbReference>
<protein>
    <submittedName>
        <fullName evidence="2">Putative transcriptional regulator with HTH domain</fullName>
    </submittedName>
</protein>
<feature type="domain" description="Schlafen AlbA-2" evidence="1">
    <location>
        <begin position="24"/>
        <end position="149"/>
    </location>
</feature>
<organism evidence="2 3">
    <name type="scientific">Thioflavicoccus mobilis 8321</name>
    <dbReference type="NCBI Taxonomy" id="765912"/>
    <lineage>
        <taxon>Bacteria</taxon>
        <taxon>Pseudomonadati</taxon>
        <taxon>Pseudomonadota</taxon>
        <taxon>Gammaproteobacteria</taxon>
        <taxon>Chromatiales</taxon>
        <taxon>Chromatiaceae</taxon>
        <taxon>Thioflavicoccus</taxon>
    </lineage>
</organism>
<evidence type="ECO:0000313" key="3">
    <source>
        <dbReference type="Proteomes" id="UP000010816"/>
    </source>
</evidence>
<dbReference type="AlphaFoldDB" id="L0GWP9"/>
<dbReference type="EMBL" id="CP003051">
    <property type="protein sequence ID" value="AGA89729.1"/>
    <property type="molecule type" value="Genomic_DNA"/>
</dbReference>
<dbReference type="HOGENOM" id="CLU_710990_0_0_6"/>
<dbReference type="KEGG" id="tmb:Thimo_0898"/>
<keyword evidence="3" id="KW-1185">Reference proteome</keyword>
<evidence type="ECO:0000259" key="1">
    <source>
        <dbReference type="Pfam" id="PF04326"/>
    </source>
</evidence>
<dbReference type="Gene3D" id="3.30.950.30">
    <property type="entry name" value="Schlafen, AAA domain"/>
    <property type="match status" value="1"/>
</dbReference>
<reference evidence="2 3" key="1">
    <citation type="submission" date="2011-09" db="EMBL/GenBank/DDBJ databases">
        <title>Complete sequence of chromosome of Thioflavicoccus mobilis 8321.</title>
        <authorList>
            <consortium name="US DOE Joint Genome Institute"/>
            <person name="Lucas S."/>
            <person name="Han J."/>
            <person name="Lapidus A."/>
            <person name="Cheng J.-F."/>
            <person name="Goodwin L."/>
            <person name="Pitluck S."/>
            <person name="Peters L."/>
            <person name="Ovchinnikova G."/>
            <person name="Lu M."/>
            <person name="Detter J.C."/>
            <person name="Han C."/>
            <person name="Tapia R."/>
            <person name="Land M."/>
            <person name="Hauser L."/>
            <person name="Kyrpides N."/>
            <person name="Ivanova N."/>
            <person name="Pagani I."/>
            <person name="Vogl K."/>
            <person name="Liu Z."/>
            <person name="Imhoff J."/>
            <person name="Thiel V."/>
            <person name="Frigaard N.-U."/>
            <person name="Bryant D."/>
            <person name="Woyke T."/>
        </authorList>
    </citation>
    <scope>NUCLEOTIDE SEQUENCE [LARGE SCALE GENOMIC DNA]</scope>
    <source>
        <strain evidence="2 3">8321</strain>
    </source>
</reference>